<organism evidence="9 10">
    <name type="scientific">Sphingopyxis granuli</name>
    <dbReference type="NCBI Taxonomy" id="267128"/>
    <lineage>
        <taxon>Bacteria</taxon>
        <taxon>Pseudomonadati</taxon>
        <taxon>Pseudomonadota</taxon>
        <taxon>Alphaproteobacteria</taxon>
        <taxon>Sphingomonadales</taxon>
        <taxon>Sphingomonadaceae</taxon>
        <taxon>Sphingopyxis</taxon>
    </lineage>
</organism>
<evidence type="ECO:0000256" key="6">
    <source>
        <dbReference type="ARBA" id="ARBA00023134"/>
    </source>
</evidence>
<evidence type="ECO:0000256" key="3">
    <source>
        <dbReference type="ARBA" id="ARBA00022723"/>
    </source>
</evidence>
<evidence type="ECO:0000256" key="7">
    <source>
        <dbReference type="ARBA" id="ARBA00023150"/>
    </source>
</evidence>
<accession>A0AA86GRH8</accession>
<dbReference type="PANTHER" id="PTHR19136:SF81">
    <property type="entry name" value="MOLYBDENUM COFACTOR GUANYLYLTRANSFERASE"/>
    <property type="match status" value="1"/>
</dbReference>
<evidence type="ECO:0000256" key="4">
    <source>
        <dbReference type="ARBA" id="ARBA00022741"/>
    </source>
</evidence>
<sequence>MIAAGGDGARIGGGKPARMLGGLRLIDHAVAWARRHGDAVALAVRPGDGDWGTGCPLLFDGHRDIGPISALASAFDHARAQRRPAVLMIGCDMPFLPDDLVERLSSALDGDGAALPVSRGRLHPTAALWRPDSGALDAYVARGGQSLRRFAGEVGMAEVAWDAAGPDPFANINDAAALAAAEARIRTPAR</sequence>
<dbReference type="Pfam" id="PF12804">
    <property type="entry name" value="NTP_transf_3"/>
    <property type="match status" value="1"/>
</dbReference>
<keyword evidence="3" id="KW-0479">Metal-binding</keyword>
<dbReference type="Gene3D" id="3.90.550.10">
    <property type="entry name" value="Spore Coat Polysaccharide Biosynthesis Protein SpsA, Chain A"/>
    <property type="match status" value="1"/>
</dbReference>
<feature type="domain" description="MobA-like NTP transferase" evidence="8">
    <location>
        <begin position="2"/>
        <end position="150"/>
    </location>
</feature>
<keyword evidence="1" id="KW-0963">Cytoplasm</keyword>
<keyword evidence="5" id="KW-0460">Magnesium</keyword>
<evidence type="ECO:0000256" key="5">
    <source>
        <dbReference type="ARBA" id="ARBA00022842"/>
    </source>
</evidence>
<dbReference type="EMBL" id="CP012199">
    <property type="protein sequence ID" value="AMG76189.1"/>
    <property type="molecule type" value="Genomic_DNA"/>
</dbReference>
<dbReference type="CDD" id="cd02503">
    <property type="entry name" value="MobA"/>
    <property type="match status" value="1"/>
</dbReference>
<name>A0AA86GRH8_9SPHN</name>
<keyword evidence="7" id="KW-0501">Molybdenum cofactor biosynthesis</keyword>
<keyword evidence="10" id="KW-1185">Reference proteome</keyword>
<dbReference type="EC" id="2.7.7.77" evidence="9"/>
<dbReference type="GO" id="GO:0005525">
    <property type="term" value="F:GTP binding"/>
    <property type="evidence" value="ECO:0007669"/>
    <property type="project" value="UniProtKB-KW"/>
</dbReference>
<reference evidence="9 10" key="1">
    <citation type="journal article" date="2016" name="BMC Genomics">
        <title>Genomic analysis of the nitrate-respiring Sphingopyxis granuli (formerly Sphingomonas macrogoltabida) strain TFA.</title>
        <authorList>
            <person name="Garcia-Romero I."/>
            <person name="Perez-Pulido A.J."/>
            <person name="Gonzalez-Flores Y.E."/>
            <person name="Reyes-Ramirez F."/>
            <person name="Santero E."/>
            <person name="Floriano B."/>
        </authorList>
    </citation>
    <scope>NUCLEOTIDE SEQUENCE [LARGE SCALE GENOMIC DNA]</scope>
    <source>
        <strain evidence="9 10">TFA</strain>
    </source>
</reference>
<dbReference type="PANTHER" id="PTHR19136">
    <property type="entry name" value="MOLYBDENUM COFACTOR GUANYLYLTRANSFERASE"/>
    <property type="match status" value="1"/>
</dbReference>
<dbReference type="InterPro" id="IPR013482">
    <property type="entry name" value="Molybde_CF_guanTrfase"/>
</dbReference>
<evidence type="ECO:0000259" key="8">
    <source>
        <dbReference type="Pfam" id="PF12804"/>
    </source>
</evidence>
<keyword evidence="6" id="KW-0342">GTP-binding</keyword>
<dbReference type="Proteomes" id="UP000058599">
    <property type="component" value="Chromosome"/>
</dbReference>
<dbReference type="SUPFAM" id="SSF53448">
    <property type="entry name" value="Nucleotide-diphospho-sugar transferases"/>
    <property type="match status" value="1"/>
</dbReference>
<dbReference type="InterPro" id="IPR025877">
    <property type="entry name" value="MobA-like_NTP_Trfase"/>
</dbReference>
<evidence type="ECO:0000313" key="10">
    <source>
        <dbReference type="Proteomes" id="UP000058599"/>
    </source>
</evidence>
<evidence type="ECO:0000313" key="9">
    <source>
        <dbReference type="EMBL" id="AMG76189.1"/>
    </source>
</evidence>
<dbReference type="InterPro" id="IPR029044">
    <property type="entry name" value="Nucleotide-diphossugar_trans"/>
</dbReference>
<evidence type="ECO:0000256" key="1">
    <source>
        <dbReference type="ARBA" id="ARBA00022490"/>
    </source>
</evidence>
<keyword evidence="2 9" id="KW-0808">Transferase</keyword>
<keyword evidence="4" id="KW-0547">Nucleotide-binding</keyword>
<protein>
    <submittedName>
        <fullName evidence="9">Molybdenum cofactor guanylyltransferase</fullName>
        <ecNumber evidence="9">2.7.7.77</ecNumber>
    </submittedName>
</protein>
<keyword evidence="9" id="KW-0548">Nucleotidyltransferase</keyword>
<evidence type="ECO:0000256" key="2">
    <source>
        <dbReference type="ARBA" id="ARBA00022679"/>
    </source>
</evidence>
<proteinExistence type="predicted"/>
<dbReference type="KEGG" id="sgi:SGRAN_3857"/>
<dbReference type="AlphaFoldDB" id="A0AA86GRH8"/>
<dbReference type="GO" id="GO:0046872">
    <property type="term" value="F:metal ion binding"/>
    <property type="evidence" value="ECO:0007669"/>
    <property type="project" value="UniProtKB-KW"/>
</dbReference>
<dbReference type="GO" id="GO:0006777">
    <property type="term" value="P:Mo-molybdopterin cofactor biosynthetic process"/>
    <property type="evidence" value="ECO:0007669"/>
    <property type="project" value="UniProtKB-KW"/>
</dbReference>
<dbReference type="GO" id="GO:0061603">
    <property type="term" value="F:molybdenum cofactor guanylyltransferase activity"/>
    <property type="evidence" value="ECO:0007669"/>
    <property type="project" value="UniProtKB-EC"/>
</dbReference>
<gene>
    <name evidence="9" type="ORF">SGRAN_3857</name>
</gene>